<evidence type="ECO:0000256" key="2">
    <source>
        <dbReference type="SAM" id="SignalP"/>
    </source>
</evidence>
<dbReference type="OrthoDB" id="4991875at2759"/>
<proteinExistence type="predicted"/>
<evidence type="ECO:0000256" key="1">
    <source>
        <dbReference type="SAM" id="MobiDB-lite"/>
    </source>
</evidence>
<keyword evidence="2" id="KW-0732">Signal</keyword>
<feature type="region of interest" description="Disordered" evidence="1">
    <location>
        <begin position="149"/>
        <end position="198"/>
    </location>
</feature>
<feature type="compositionally biased region" description="Polar residues" evidence="1">
    <location>
        <begin position="151"/>
        <end position="185"/>
    </location>
</feature>
<keyword evidence="4" id="KW-1185">Reference proteome</keyword>
<dbReference type="STRING" id="490622.A0A395NH12"/>
<evidence type="ECO:0000313" key="4">
    <source>
        <dbReference type="Proteomes" id="UP000266272"/>
    </source>
</evidence>
<name>A0A395NH12_TRIAR</name>
<feature type="compositionally biased region" description="Low complexity" evidence="1">
    <location>
        <begin position="186"/>
        <end position="198"/>
    </location>
</feature>
<evidence type="ECO:0000313" key="3">
    <source>
        <dbReference type="EMBL" id="RFU75211.1"/>
    </source>
</evidence>
<dbReference type="PANTHER" id="PTHR40640">
    <property type="entry name" value="ANCHORED GLYCOPROTEIN, PUTATIVE (AFU_ORTHOLOGUE AFUA_8G04860)-RELATED"/>
    <property type="match status" value="1"/>
</dbReference>
<comment type="caution">
    <text evidence="3">The sequence shown here is derived from an EMBL/GenBank/DDBJ whole genome shotgun (WGS) entry which is preliminary data.</text>
</comment>
<accession>A0A395NH12</accession>
<dbReference type="AlphaFoldDB" id="A0A395NH12"/>
<feature type="signal peptide" evidence="2">
    <location>
        <begin position="1"/>
        <end position="16"/>
    </location>
</feature>
<dbReference type="PANTHER" id="PTHR40640:SF1">
    <property type="entry name" value="ANCHORED GLYCOPROTEIN, PUTATIVE (AFU_ORTHOLOGUE AFUA_8G04860)-RELATED"/>
    <property type="match status" value="1"/>
</dbReference>
<dbReference type="EMBL" id="PXOA01000458">
    <property type="protein sequence ID" value="RFU75211.1"/>
    <property type="molecule type" value="Genomic_DNA"/>
</dbReference>
<gene>
    <name evidence="3" type="ORF">TARUN_7015</name>
</gene>
<sequence length="227" mass="22265">MARSLALLALSSAVMAAQSTTVDLLLPFADIQSLVGSVIAADSTATTYAYGCPSGTPSDDCGFDGIQTITQGPSTWVYSTTYTPDMGGTYIQGGHCKLNTAADAASCTVYATQTDETGSVLATSSAGVSTFLNLQIPVTVTAGLDKLNATPGASPTDGSTSAPTNTGASETGQTTASAPTTLAKQTTGTNTASSTAGPTSTNAAGVVNAQNGLLAGVAAIVGGAMML</sequence>
<dbReference type="Proteomes" id="UP000266272">
    <property type="component" value="Unassembled WGS sequence"/>
</dbReference>
<organism evidence="3 4">
    <name type="scientific">Trichoderma arundinaceum</name>
    <dbReference type="NCBI Taxonomy" id="490622"/>
    <lineage>
        <taxon>Eukaryota</taxon>
        <taxon>Fungi</taxon>
        <taxon>Dikarya</taxon>
        <taxon>Ascomycota</taxon>
        <taxon>Pezizomycotina</taxon>
        <taxon>Sordariomycetes</taxon>
        <taxon>Hypocreomycetidae</taxon>
        <taxon>Hypocreales</taxon>
        <taxon>Hypocreaceae</taxon>
        <taxon>Trichoderma</taxon>
    </lineage>
</organism>
<feature type="chain" id="PRO_5017282319" evidence="2">
    <location>
        <begin position="17"/>
        <end position="227"/>
    </location>
</feature>
<reference evidence="3 4" key="1">
    <citation type="journal article" date="2018" name="PLoS Pathog.">
        <title>Evolution of structural diversity of trichothecenes, a family of toxins produced by plant pathogenic and entomopathogenic fungi.</title>
        <authorList>
            <person name="Proctor R.H."/>
            <person name="McCormick S.P."/>
            <person name="Kim H.S."/>
            <person name="Cardoza R.E."/>
            <person name="Stanley A.M."/>
            <person name="Lindo L."/>
            <person name="Kelly A."/>
            <person name="Brown D.W."/>
            <person name="Lee T."/>
            <person name="Vaughan M.M."/>
            <person name="Alexander N.J."/>
            <person name="Busman M."/>
            <person name="Gutierrez S."/>
        </authorList>
    </citation>
    <scope>NUCLEOTIDE SEQUENCE [LARGE SCALE GENOMIC DNA]</scope>
    <source>
        <strain evidence="3 4">IBT 40837</strain>
    </source>
</reference>
<protein>
    <submittedName>
        <fullName evidence="3">Uncharacterized protein</fullName>
    </submittedName>
</protein>